<organism evidence="8 9">
    <name type="scientific">Macrostomum lignano</name>
    <dbReference type="NCBI Taxonomy" id="282301"/>
    <lineage>
        <taxon>Eukaryota</taxon>
        <taxon>Metazoa</taxon>
        <taxon>Spiralia</taxon>
        <taxon>Lophotrochozoa</taxon>
        <taxon>Platyhelminthes</taxon>
        <taxon>Rhabditophora</taxon>
        <taxon>Macrostomorpha</taxon>
        <taxon>Macrostomida</taxon>
        <taxon>Macrostomidae</taxon>
        <taxon>Macrostomum</taxon>
    </lineage>
</organism>
<dbReference type="GO" id="GO:0005524">
    <property type="term" value="F:ATP binding"/>
    <property type="evidence" value="ECO:0007669"/>
    <property type="project" value="UniProtKB-KW"/>
</dbReference>
<dbReference type="GO" id="GO:0015631">
    <property type="term" value="F:tubulin binding"/>
    <property type="evidence" value="ECO:0007669"/>
    <property type="project" value="TreeGrafter"/>
</dbReference>
<reference evidence="9" key="1">
    <citation type="submission" date="2016-11" db="UniProtKB">
        <authorList>
            <consortium name="WormBaseParasite"/>
        </authorList>
    </citation>
    <scope>IDENTIFICATION</scope>
</reference>
<dbReference type="Pfam" id="PF03133">
    <property type="entry name" value="TTL"/>
    <property type="match status" value="1"/>
</dbReference>
<keyword evidence="7" id="KW-1133">Transmembrane helix</keyword>
<feature type="transmembrane region" description="Helical" evidence="7">
    <location>
        <begin position="819"/>
        <end position="836"/>
    </location>
</feature>
<keyword evidence="4" id="KW-0067">ATP-binding</keyword>
<dbReference type="InterPro" id="IPR037185">
    <property type="entry name" value="EmrE-like"/>
</dbReference>
<dbReference type="PANTHER" id="PTHR12241">
    <property type="entry name" value="TUBULIN POLYGLUTAMYLASE"/>
    <property type="match status" value="1"/>
</dbReference>
<feature type="region of interest" description="Disordered" evidence="6">
    <location>
        <begin position="93"/>
        <end position="115"/>
    </location>
</feature>
<name>A0A1I8IFC2_9PLAT</name>
<feature type="transmembrane region" description="Helical" evidence="7">
    <location>
        <begin position="842"/>
        <end position="861"/>
    </location>
</feature>
<dbReference type="GO" id="GO:0000226">
    <property type="term" value="P:microtubule cytoskeleton organization"/>
    <property type="evidence" value="ECO:0007669"/>
    <property type="project" value="TreeGrafter"/>
</dbReference>
<evidence type="ECO:0000256" key="5">
    <source>
        <dbReference type="ARBA" id="ARBA00030445"/>
    </source>
</evidence>
<dbReference type="GO" id="GO:0070740">
    <property type="term" value="F:tubulin-glutamic acid ligase activity"/>
    <property type="evidence" value="ECO:0007669"/>
    <property type="project" value="TreeGrafter"/>
</dbReference>
<dbReference type="GO" id="GO:0036064">
    <property type="term" value="C:ciliary basal body"/>
    <property type="evidence" value="ECO:0007669"/>
    <property type="project" value="TreeGrafter"/>
</dbReference>
<sequence>MPAVPEVTAAASPACGLLRGEAGAARLFAPDATAVAAAASWRRGAELFKLRPLDRHAVAVVLRPPAQVLIGVGSLHRVQQVLVQEAAAEATQRKAKREAKAGLRKSRPMRRAEREREQIVQSVRVGSVECNVPRCRCPGVVKAAGLAARWVRRRLKGDLEAKARASGNSASGHLKVATWSLGAAASGESCAFIIDGHERDILLVFSSRLSKVQADRPDVKSLVQVPQHSLEELQPGALELLRLGEHVRHAGRIGGPLAVQIGHGRLVGCAGTVRFKSSLNNTILDVMRSFGWQEVTAENGEFDFYWIDVTLMKELFDRGFLDEHVRISHFRNHYELCKKNLMVKNLKRMRKKVAKESGREEAAKYDFIPCTFELPSEYHMFVEEFKKSPGTTWIMKPAGKAQGKGIFLFRKIRDIEAWKKSSEYLPGPPDPNKEVPETYVVSRYIDNPYLVGGRKFDLRVYVLVMSYIPLKVYLYRDGFARFSNTRYTSDSIDDTYVHLTNVAVQKTAPDYDPDKGAKWSIIKLREYLTAKHGVERVEQVFRDMDNIFLKSLQSVQKIMINDKHCFELYGYDILLDSDLQPWLIEVNASPSLTASSKEDYDLKFGLLEDTLTIVDMEGKLTGRERRVGGFDLIYWEDAPVDSDDPTRLEGMERMRSNIYSNNSFLGCYNDRLQQLQLLQRELAAAAKAAKSLESNNSRELLKLRVSTSLTPESKRVSAASGGARSPAANLELGNALQDLARRSLRSSGYLQQHRNSQFSSRPPSRENNRSQVSNSLPGTAMGTVPVVADIRATVFTLLWDFMLYCIYRSLTMIPGLDMMTIFAVCPSFTYLLSWVVLQRKFLGIRIIAFLLGTSGVILLVYINKSTMLLRTLAAFSAGSFAIFRTVLDRTLVPYIPHLGQVMLVMSVIGVCTGDPVARSAAAVGSGSRLEPGAVGRHALAVRVGAAGSNCILFLLLHLGNFFTYQPAGQFSDAAVLLWSS</sequence>
<evidence type="ECO:0000256" key="7">
    <source>
        <dbReference type="SAM" id="Phobius"/>
    </source>
</evidence>
<evidence type="ECO:0000256" key="4">
    <source>
        <dbReference type="ARBA" id="ARBA00022840"/>
    </source>
</evidence>
<dbReference type="SUPFAM" id="SSF103481">
    <property type="entry name" value="Multidrug resistance efflux transporter EmrE"/>
    <property type="match status" value="1"/>
</dbReference>
<dbReference type="SUPFAM" id="SSF56059">
    <property type="entry name" value="Glutathione synthetase ATP-binding domain-like"/>
    <property type="match status" value="1"/>
</dbReference>
<evidence type="ECO:0000256" key="6">
    <source>
        <dbReference type="SAM" id="MobiDB-lite"/>
    </source>
</evidence>
<feature type="compositionally biased region" description="Polar residues" evidence="6">
    <location>
        <begin position="748"/>
        <end position="758"/>
    </location>
</feature>
<evidence type="ECO:0000313" key="9">
    <source>
        <dbReference type="WBParaSite" id="maker-uti_cns_0012066-snap-gene-0.3-mRNA-1"/>
    </source>
</evidence>
<evidence type="ECO:0000256" key="2">
    <source>
        <dbReference type="ARBA" id="ARBA00022598"/>
    </source>
</evidence>
<evidence type="ECO:0000256" key="1">
    <source>
        <dbReference type="ARBA" id="ARBA00006820"/>
    </source>
</evidence>
<keyword evidence="2" id="KW-0436">Ligase</keyword>
<feature type="region of interest" description="Disordered" evidence="6">
    <location>
        <begin position="748"/>
        <end position="776"/>
    </location>
</feature>
<dbReference type="PANTHER" id="PTHR12241:SF39">
    <property type="entry name" value="TUBULIN POLYGLUTAMYLASE TTLL9-RELATED"/>
    <property type="match status" value="1"/>
</dbReference>
<keyword evidence="7" id="KW-0812">Transmembrane</keyword>
<accession>A0A1I8IFC2</accession>
<dbReference type="WBParaSite" id="maker-uti_cns_0012066-snap-gene-0.3-mRNA-1">
    <property type="protein sequence ID" value="maker-uti_cns_0012066-snap-gene-0.3-mRNA-1"/>
    <property type="gene ID" value="maker-uti_cns_0012066-snap-gene-0.3"/>
</dbReference>
<dbReference type="InterPro" id="IPR004344">
    <property type="entry name" value="TTL/TTLL_fam"/>
</dbReference>
<protein>
    <recommendedName>
        <fullName evidence="5">Tubulin--tyrosine ligase-like protein 9</fullName>
    </recommendedName>
</protein>
<keyword evidence="8" id="KW-1185">Reference proteome</keyword>
<feature type="compositionally biased region" description="Basic residues" evidence="6">
    <location>
        <begin position="93"/>
        <end position="109"/>
    </location>
</feature>
<dbReference type="PROSITE" id="PS51221">
    <property type="entry name" value="TTL"/>
    <property type="match status" value="1"/>
</dbReference>
<comment type="similarity">
    <text evidence="1">Belongs to the tubulin--tyrosine ligase family.</text>
</comment>
<proteinExistence type="inferred from homology"/>
<evidence type="ECO:0000313" key="8">
    <source>
        <dbReference type="Proteomes" id="UP000095280"/>
    </source>
</evidence>
<dbReference type="Gene3D" id="3.30.470.20">
    <property type="entry name" value="ATP-grasp fold, B domain"/>
    <property type="match status" value="1"/>
</dbReference>
<dbReference type="Proteomes" id="UP000095280">
    <property type="component" value="Unplaced"/>
</dbReference>
<evidence type="ECO:0000256" key="3">
    <source>
        <dbReference type="ARBA" id="ARBA00022741"/>
    </source>
</evidence>
<dbReference type="AlphaFoldDB" id="A0A1I8IFC2"/>
<keyword evidence="7" id="KW-0472">Membrane</keyword>
<keyword evidence="3" id="KW-0547">Nucleotide-binding</keyword>